<dbReference type="GO" id="GO:0003700">
    <property type="term" value="F:DNA-binding transcription factor activity"/>
    <property type="evidence" value="ECO:0007669"/>
    <property type="project" value="TreeGrafter"/>
</dbReference>
<dbReference type="PANTHER" id="PTHR30055">
    <property type="entry name" value="HTH-TYPE TRANSCRIPTIONAL REGULATOR RUTR"/>
    <property type="match status" value="1"/>
</dbReference>
<evidence type="ECO:0000313" key="9">
    <source>
        <dbReference type="Proteomes" id="UP001265083"/>
    </source>
</evidence>
<dbReference type="Proteomes" id="UP000183180">
    <property type="component" value="Unassembled WGS sequence"/>
</dbReference>
<evidence type="ECO:0000256" key="2">
    <source>
        <dbReference type="ARBA" id="ARBA00023125"/>
    </source>
</evidence>
<keyword evidence="9" id="KW-1185">Reference proteome</keyword>
<dbReference type="STRING" id="158898.SAMN04488548_134828"/>
<feature type="region of interest" description="Disordered" evidence="4">
    <location>
        <begin position="1"/>
        <end position="22"/>
    </location>
</feature>
<dbReference type="Gene3D" id="1.10.357.10">
    <property type="entry name" value="Tetracycline Repressor, domain 2"/>
    <property type="match status" value="1"/>
</dbReference>
<keyword evidence="2 7" id="KW-0238">DNA-binding</keyword>
<gene>
    <name evidence="6" type="ORF">RD149_03160</name>
    <name evidence="7" type="ORF">SAMN04488548_134828</name>
</gene>
<sequence>MPDRPVEPQPAQETVPARGPRLGADDWLDAAVEVLLEDGIGGLKISRLSSRLGVTKGSFYWHFTDIATMKSELAAHCRKVQTAAAAQIAALENLPPAERIEGMARLVSDPRRWRMEGAMRRWAETDGSIADSVSELDGQIFQIADQAMRELGFDEAEAHARATTLLYAGIGFVHAHGRLGEATPDDLRIFLDILTRK</sequence>
<evidence type="ECO:0000313" key="6">
    <source>
        <dbReference type="EMBL" id="MDS1112756.1"/>
    </source>
</evidence>
<evidence type="ECO:0000259" key="5">
    <source>
        <dbReference type="Pfam" id="PF00440"/>
    </source>
</evidence>
<feature type="domain" description="HTH tetR-type" evidence="5">
    <location>
        <begin position="28"/>
        <end position="65"/>
    </location>
</feature>
<dbReference type="InterPro" id="IPR001647">
    <property type="entry name" value="HTH_TetR"/>
</dbReference>
<dbReference type="EMBL" id="JAVLUS010000002">
    <property type="protein sequence ID" value="MDS1112756.1"/>
    <property type="molecule type" value="Genomic_DNA"/>
</dbReference>
<dbReference type="RefSeq" id="WP_074849238.1">
    <property type="nucleotide sequence ID" value="NZ_FNLM01000034.1"/>
</dbReference>
<evidence type="ECO:0000256" key="4">
    <source>
        <dbReference type="SAM" id="MobiDB-lite"/>
    </source>
</evidence>
<dbReference type="InterPro" id="IPR050109">
    <property type="entry name" value="HTH-type_TetR-like_transc_reg"/>
</dbReference>
<dbReference type="OrthoDB" id="3218408at2"/>
<dbReference type="InterPro" id="IPR009057">
    <property type="entry name" value="Homeodomain-like_sf"/>
</dbReference>
<evidence type="ECO:0000313" key="8">
    <source>
        <dbReference type="Proteomes" id="UP000183180"/>
    </source>
</evidence>
<dbReference type="PANTHER" id="PTHR30055:SF234">
    <property type="entry name" value="HTH-TYPE TRANSCRIPTIONAL REGULATOR BETI"/>
    <property type="match status" value="1"/>
</dbReference>
<keyword evidence="3" id="KW-0804">Transcription</keyword>
<evidence type="ECO:0000313" key="7">
    <source>
        <dbReference type="EMBL" id="SDU38404.1"/>
    </source>
</evidence>
<accession>A0A1H2I2Z6</accession>
<evidence type="ECO:0000256" key="1">
    <source>
        <dbReference type="ARBA" id="ARBA00023015"/>
    </source>
</evidence>
<dbReference type="GO" id="GO:0000976">
    <property type="term" value="F:transcription cis-regulatory region binding"/>
    <property type="evidence" value="ECO:0007669"/>
    <property type="project" value="TreeGrafter"/>
</dbReference>
<organism evidence="7 8">
    <name type="scientific">Gordonia westfalica</name>
    <dbReference type="NCBI Taxonomy" id="158898"/>
    <lineage>
        <taxon>Bacteria</taxon>
        <taxon>Bacillati</taxon>
        <taxon>Actinomycetota</taxon>
        <taxon>Actinomycetes</taxon>
        <taxon>Mycobacteriales</taxon>
        <taxon>Gordoniaceae</taxon>
        <taxon>Gordonia</taxon>
    </lineage>
</organism>
<reference evidence="6 9" key="2">
    <citation type="submission" date="2023-08" db="EMBL/GenBank/DDBJ databases">
        <title>Bioegradation of LLDPE and BLDPE plastic by marine bacteria from coast plastic debris.</title>
        <authorList>
            <person name="Rong Z."/>
        </authorList>
    </citation>
    <scope>NUCLEOTIDE SEQUENCE [LARGE SCALE GENOMIC DNA]</scope>
    <source>
        <strain evidence="6 9">Z-2</strain>
    </source>
</reference>
<proteinExistence type="predicted"/>
<dbReference type="EMBL" id="FNLM01000034">
    <property type="protein sequence ID" value="SDU38404.1"/>
    <property type="molecule type" value="Genomic_DNA"/>
</dbReference>
<dbReference type="Pfam" id="PF00440">
    <property type="entry name" value="TetR_N"/>
    <property type="match status" value="1"/>
</dbReference>
<reference evidence="7 8" key="1">
    <citation type="submission" date="2016-10" db="EMBL/GenBank/DDBJ databases">
        <authorList>
            <person name="de Groot N.N."/>
        </authorList>
    </citation>
    <scope>NUCLEOTIDE SEQUENCE [LARGE SCALE GENOMIC DNA]</scope>
    <source>
        <strain evidence="7 8">DSM 44215</strain>
    </source>
</reference>
<dbReference type="AlphaFoldDB" id="A0A1H2I2Z6"/>
<protein>
    <submittedName>
        <fullName evidence="7">DNA-binding transcriptional regulator, AcrR family</fullName>
    </submittedName>
    <submittedName>
        <fullName evidence="6">TetR/AcrR family transcriptional regulator</fullName>
    </submittedName>
</protein>
<evidence type="ECO:0000256" key="3">
    <source>
        <dbReference type="ARBA" id="ARBA00023163"/>
    </source>
</evidence>
<keyword evidence="1" id="KW-0805">Transcription regulation</keyword>
<name>A0A1H2I2Z6_9ACTN</name>
<dbReference type="Proteomes" id="UP001265083">
    <property type="component" value="Unassembled WGS sequence"/>
</dbReference>
<dbReference type="SUPFAM" id="SSF46689">
    <property type="entry name" value="Homeodomain-like"/>
    <property type="match status" value="1"/>
</dbReference>